<protein>
    <submittedName>
        <fullName evidence="1">Uncharacterized protein</fullName>
    </submittedName>
</protein>
<evidence type="ECO:0000313" key="2">
    <source>
        <dbReference type="Proteomes" id="UP000316238"/>
    </source>
</evidence>
<accession>A0A521FYT2</accession>
<comment type="caution">
    <text evidence="1">The sequence shown here is derived from an EMBL/GenBank/DDBJ whole genome shotgun (WGS) entry which is preliminary data.</text>
</comment>
<keyword evidence="2" id="KW-1185">Reference proteome</keyword>
<sequence>MAIEMKSYNPFDYLETKDEINDYLNNAYMDGYPRVFLFALGYLSKITGND</sequence>
<dbReference type="Proteomes" id="UP000316238">
    <property type="component" value="Unassembled WGS sequence"/>
</dbReference>
<evidence type="ECO:0000313" key="1">
    <source>
        <dbReference type="EMBL" id="TAA73937.1"/>
    </source>
</evidence>
<reference evidence="1" key="1">
    <citation type="submission" date="2017-07" db="EMBL/GenBank/DDBJ databases">
        <title>The cable genome - Insights into the physiology and evolution of filamentous bacteria capable of sulfide oxidation via long distance electron transfer.</title>
        <authorList>
            <person name="Thorup C."/>
            <person name="Bjerg J.T."/>
            <person name="Schreiber L."/>
            <person name="Nielsen L.P."/>
            <person name="Kjeldsen K.U."/>
            <person name="Boesen T."/>
            <person name="Boggild A."/>
            <person name="Meysman F."/>
            <person name="Geelhoed J."/>
            <person name="Schramm A."/>
        </authorList>
    </citation>
    <scope>NUCLEOTIDE SEQUENCE [LARGE SCALE GENOMIC DNA]</scope>
    <source>
        <strain evidence="1">GS</strain>
    </source>
</reference>
<gene>
    <name evidence="1" type="ORF">CDV28_1489</name>
</gene>
<name>A0A521FYT2_9BACT</name>
<proteinExistence type="predicted"/>
<organism evidence="1 2">
    <name type="scientific">Candidatus Electronema aureum</name>
    <dbReference type="NCBI Taxonomy" id="2005002"/>
    <lineage>
        <taxon>Bacteria</taxon>
        <taxon>Pseudomonadati</taxon>
        <taxon>Thermodesulfobacteriota</taxon>
        <taxon>Desulfobulbia</taxon>
        <taxon>Desulfobulbales</taxon>
        <taxon>Desulfobulbaceae</taxon>
        <taxon>Candidatus Electronema</taxon>
    </lineage>
</organism>
<dbReference type="EMBL" id="NQJD01000048">
    <property type="protein sequence ID" value="TAA73937.1"/>
    <property type="molecule type" value="Genomic_DNA"/>
</dbReference>
<dbReference type="AlphaFoldDB" id="A0A521FYT2"/>